<dbReference type="AlphaFoldDB" id="A0A9Q0K3U3"/>
<dbReference type="Gene3D" id="3.30.200.20">
    <property type="entry name" value="Phosphorylase Kinase, domain 1"/>
    <property type="match status" value="1"/>
</dbReference>
<gene>
    <name evidence="1" type="ORF">NE237_022026</name>
</gene>
<organism evidence="1 2">
    <name type="scientific">Protea cynaroides</name>
    <dbReference type="NCBI Taxonomy" id="273540"/>
    <lineage>
        <taxon>Eukaryota</taxon>
        <taxon>Viridiplantae</taxon>
        <taxon>Streptophyta</taxon>
        <taxon>Embryophyta</taxon>
        <taxon>Tracheophyta</taxon>
        <taxon>Spermatophyta</taxon>
        <taxon>Magnoliopsida</taxon>
        <taxon>Proteales</taxon>
        <taxon>Proteaceae</taxon>
        <taxon>Protea</taxon>
    </lineage>
</organism>
<dbReference type="EMBL" id="JAMYWD010000009">
    <property type="protein sequence ID" value="KAJ4962116.1"/>
    <property type="molecule type" value="Genomic_DNA"/>
</dbReference>
<reference evidence="1" key="1">
    <citation type="journal article" date="2023" name="Plant J.">
        <title>The genome of the king protea, Protea cynaroides.</title>
        <authorList>
            <person name="Chang J."/>
            <person name="Duong T.A."/>
            <person name="Schoeman C."/>
            <person name="Ma X."/>
            <person name="Roodt D."/>
            <person name="Barker N."/>
            <person name="Li Z."/>
            <person name="Van de Peer Y."/>
            <person name="Mizrachi E."/>
        </authorList>
    </citation>
    <scope>NUCLEOTIDE SEQUENCE</scope>
    <source>
        <tissue evidence="1">Young leaves</tissue>
    </source>
</reference>
<evidence type="ECO:0000313" key="1">
    <source>
        <dbReference type="EMBL" id="KAJ4962116.1"/>
    </source>
</evidence>
<keyword evidence="2" id="KW-1185">Reference proteome</keyword>
<comment type="caution">
    <text evidence="1">The sequence shown here is derived from an EMBL/GenBank/DDBJ whole genome shotgun (WGS) entry which is preliminary data.</text>
</comment>
<protein>
    <submittedName>
        <fullName evidence="1">Uncharacterized protein</fullName>
    </submittedName>
</protein>
<proteinExistence type="predicted"/>
<dbReference type="OrthoDB" id="996090at2759"/>
<dbReference type="Proteomes" id="UP001141806">
    <property type="component" value="Unassembled WGS sequence"/>
</dbReference>
<accession>A0A9Q0K3U3</accession>
<sequence>MKKRSGIVNPLSDVQPLVHDGGKRDWRGSVSLKRANLGQFLGFPNKETMPNLAMVEDGYFTPLVDLKFEHHSGYGSSYGLPYDWEVLNNLSRCYEIPWIHYKGWQGDYYILVLEKIGPNLWDVGSSNGMPSKGFTGVNQCGQVFSFVLRLHVGKILTSLSHMRDDKRAELTVVRISSVLGHQRMQ</sequence>
<evidence type="ECO:0000313" key="2">
    <source>
        <dbReference type="Proteomes" id="UP001141806"/>
    </source>
</evidence>
<name>A0A9Q0K3U3_9MAGN</name>